<dbReference type="SUPFAM" id="SSF109604">
    <property type="entry name" value="HD-domain/PDEase-like"/>
    <property type="match status" value="1"/>
</dbReference>
<protein>
    <recommendedName>
        <fullName evidence="1">HD domain-containing protein</fullName>
    </recommendedName>
</protein>
<dbReference type="EMBL" id="MN740367">
    <property type="protein sequence ID" value="QHU02943.1"/>
    <property type="molecule type" value="Genomic_DNA"/>
</dbReference>
<proteinExistence type="predicted"/>
<dbReference type="Pfam" id="PF01966">
    <property type="entry name" value="HD"/>
    <property type="match status" value="1"/>
</dbReference>
<dbReference type="CDD" id="cd00077">
    <property type="entry name" value="HDc"/>
    <property type="match status" value="1"/>
</dbReference>
<feature type="domain" description="HD" evidence="1">
    <location>
        <begin position="51"/>
        <end position="177"/>
    </location>
</feature>
<evidence type="ECO:0000259" key="1">
    <source>
        <dbReference type="PROSITE" id="PS51831"/>
    </source>
</evidence>
<dbReference type="Gene3D" id="1.10.3210.10">
    <property type="entry name" value="Hypothetical protein af1432"/>
    <property type="match status" value="1"/>
</dbReference>
<organism evidence="2">
    <name type="scientific">viral metagenome</name>
    <dbReference type="NCBI Taxonomy" id="1070528"/>
    <lineage>
        <taxon>unclassified sequences</taxon>
        <taxon>metagenomes</taxon>
        <taxon>organismal metagenomes</taxon>
    </lineage>
</organism>
<dbReference type="PROSITE" id="PS51831">
    <property type="entry name" value="HD"/>
    <property type="match status" value="1"/>
</dbReference>
<dbReference type="AlphaFoldDB" id="A0A6C0JC54"/>
<dbReference type="InterPro" id="IPR006674">
    <property type="entry name" value="HD_domain"/>
</dbReference>
<dbReference type="InterPro" id="IPR050135">
    <property type="entry name" value="dGTPase-like"/>
</dbReference>
<evidence type="ECO:0000313" key="2">
    <source>
        <dbReference type="EMBL" id="QHU02943.1"/>
    </source>
</evidence>
<dbReference type="GO" id="GO:0005634">
    <property type="term" value="C:nucleus"/>
    <property type="evidence" value="ECO:0007669"/>
    <property type="project" value="TreeGrafter"/>
</dbReference>
<dbReference type="GO" id="GO:0008832">
    <property type="term" value="F:dGTPase activity"/>
    <property type="evidence" value="ECO:0007669"/>
    <property type="project" value="TreeGrafter"/>
</dbReference>
<dbReference type="PANTHER" id="PTHR11373:SF4">
    <property type="entry name" value="DEOXYNUCLEOSIDE TRIPHOSPHATE TRIPHOSPHOHYDROLASE SAMHD1"/>
    <property type="match status" value="1"/>
</dbReference>
<dbReference type="GO" id="GO:0006203">
    <property type="term" value="P:dGTP catabolic process"/>
    <property type="evidence" value="ECO:0007669"/>
    <property type="project" value="TreeGrafter"/>
</dbReference>
<reference evidence="2" key="1">
    <citation type="journal article" date="2020" name="Nature">
        <title>Giant virus diversity and host interactions through global metagenomics.</title>
        <authorList>
            <person name="Schulz F."/>
            <person name="Roux S."/>
            <person name="Paez-Espino D."/>
            <person name="Jungbluth S."/>
            <person name="Walsh D.A."/>
            <person name="Denef V.J."/>
            <person name="McMahon K.D."/>
            <person name="Konstantinidis K.T."/>
            <person name="Eloe-Fadrosh E.A."/>
            <person name="Kyrpides N.C."/>
            <person name="Woyke T."/>
        </authorList>
    </citation>
    <scope>NUCLEOTIDE SEQUENCE</scope>
    <source>
        <strain evidence="2">GVMAG-M-3300025890-48</strain>
    </source>
</reference>
<name>A0A6C0JC54_9ZZZZ</name>
<dbReference type="SMART" id="SM00471">
    <property type="entry name" value="HDc"/>
    <property type="match status" value="1"/>
</dbReference>
<accession>A0A6C0JC54</accession>
<dbReference type="InterPro" id="IPR003607">
    <property type="entry name" value="HD/PDEase_dom"/>
</dbReference>
<sequence length="403" mass="47252">MSRQINCPLYGFINITQRMGFIIDTPEFKRLHNLRQLGATYLVYPSANHTRFEHSLGVSHLAKKLLLSLKEKNPDKNITDELIELVQIAGLIHDIGHGPFSHLYDDYIIGENDMEHEERGIEIFKKMVKENTMPFTEDEVTFITSLINPNENVKNNWLFQIVANKYCSIDVDKIDYIQRDSYHLGFGLSEKYERLITMCDIKDFEGNTVLVWPDKLQDEIISLFETRYRLHKKVYHHHTVKSCEYIITDIFNNIISNSNLEFKYLYDDIISFPFTQTIRELKDKLDKRELPKMIGEIIVTVSNNNKDKQEDIEARLNEIINMLTNDGITNRGIMKCKIGFISGNGENPLKNVVYFNKNKQNAYKTENYSSFMAPKNCQEYIYRIYIDNENDLDKAKQLWANLI</sequence>
<dbReference type="PANTHER" id="PTHR11373">
    <property type="entry name" value="DEOXYNUCLEOSIDE TRIPHOSPHATE TRIPHOSPHOHYDROLASE"/>
    <property type="match status" value="1"/>
</dbReference>